<protein>
    <recommendedName>
        <fullName evidence="5">HTH lysR-type domain-containing protein</fullName>
    </recommendedName>
</protein>
<dbReference type="PROSITE" id="PS50931">
    <property type="entry name" value="HTH_LYSR"/>
    <property type="match status" value="1"/>
</dbReference>
<evidence type="ECO:0000313" key="7">
    <source>
        <dbReference type="Proteomes" id="UP000030380"/>
    </source>
</evidence>
<dbReference type="Pfam" id="PF03466">
    <property type="entry name" value="LysR_substrate"/>
    <property type="match status" value="1"/>
</dbReference>
<evidence type="ECO:0000256" key="4">
    <source>
        <dbReference type="ARBA" id="ARBA00023163"/>
    </source>
</evidence>
<dbReference type="PRINTS" id="PR00039">
    <property type="entry name" value="HTHLYSR"/>
</dbReference>
<dbReference type="InterPro" id="IPR036388">
    <property type="entry name" value="WH-like_DNA-bd_sf"/>
</dbReference>
<dbReference type="Gene3D" id="1.10.10.10">
    <property type="entry name" value="Winged helix-like DNA-binding domain superfamily/Winged helix DNA-binding domain"/>
    <property type="match status" value="1"/>
</dbReference>
<dbReference type="SUPFAM" id="SSF53850">
    <property type="entry name" value="Periplasmic binding protein-like II"/>
    <property type="match status" value="1"/>
</dbReference>
<dbReference type="GO" id="GO:0003700">
    <property type="term" value="F:DNA-binding transcription factor activity"/>
    <property type="evidence" value="ECO:0007669"/>
    <property type="project" value="InterPro"/>
</dbReference>
<dbReference type="PANTHER" id="PTHR30419">
    <property type="entry name" value="HTH-TYPE TRANSCRIPTIONAL REGULATOR YBHD"/>
    <property type="match status" value="1"/>
</dbReference>
<dbReference type="AlphaFoldDB" id="A0A0A3BBH5"/>
<keyword evidence="4" id="KW-0804">Transcription</keyword>
<keyword evidence="2" id="KW-0805">Transcription regulation</keyword>
<reference evidence="6 7" key="1">
    <citation type="submission" date="2014-11" db="EMBL/GenBank/DDBJ databases">
        <title>Draft genome sequence of Chelonobacter oris 1662T, associated with respiratory disease in Hermann's Tortoises.</title>
        <authorList>
            <person name="Kudirkiene E."/>
            <person name="Hansen M.J."/>
            <person name="Bojesen A.M."/>
        </authorList>
    </citation>
    <scope>NUCLEOTIDE SEQUENCE [LARGE SCALE GENOMIC DNA]</scope>
    <source>
        <strain evidence="6 7">1662</strain>
    </source>
</reference>
<dbReference type="FunFam" id="1.10.10.10:FF:000001">
    <property type="entry name" value="LysR family transcriptional regulator"/>
    <property type="match status" value="1"/>
</dbReference>
<evidence type="ECO:0000259" key="5">
    <source>
        <dbReference type="PROSITE" id="PS50931"/>
    </source>
</evidence>
<keyword evidence="3" id="KW-0238">DNA-binding</keyword>
<dbReference type="OrthoDB" id="8479357at2"/>
<evidence type="ECO:0000256" key="1">
    <source>
        <dbReference type="ARBA" id="ARBA00009437"/>
    </source>
</evidence>
<name>A0A0A3BBH5_9PAST</name>
<keyword evidence="7" id="KW-1185">Reference proteome</keyword>
<dbReference type="InterPro" id="IPR005119">
    <property type="entry name" value="LysR_subst-bd"/>
</dbReference>
<gene>
    <name evidence="6" type="ORF">OA57_04170</name>
</gene>
<sequence length="312" mass="35080">MINLRQLVYFTKVAELGSYTRAADELNVAQPLLSRQIRQLEVKLHRHLLIRHGRGVKTTEAGNLLLKHCYTILGQIEALKEDMSLSNGKITGTISLGVPPTLSKLFARDIIKTFCRRLPDANLIVTEGLTSNLQERLQLGRLNIALLHNPSFVAELDYELLINVHLMLITRRDDPLLDDKTSINANDLETIPLIIPSENNTFRQLLDSEMAKRHKKPNIVLEVDSKELILDLVMDGMGHSILLPMVLALGQTNRQLTALPITDPVLPCHLYMATSNKLSPSRLELALIAIIQEVCKKYFPDDYPLKTTKTAC</sequence>
<feature type="domain" description="HTH lysR-type" evidence="5">
    <location>
        <begin position="2"/>
        <end position="59"/>
    </location>
</feature>
<accession>A0A0A3BBH5</accession>
<dbReference type="Gene3D" id="3.40.190.290">
    <property type="match status" value="1"/>
</dbReference>
<dbReference type="InterPro" id="IPR050950">
    <property type="entry name" value="HTH-type_LysR_regulators"/>
</dbReference>
<comment type="caution">
    <text evidence="6">The sequence shown here is derived from an EMBL/GenBank/DDBJ whole genome shotgun (WGS) entry which is preliminary data.</text>
</comment>
<dbReference type="InterPro" id="IPR036390">
    <property type="entry name" value="WH_DNA-bd_sf"/>
</dbReference>
<dbReference type="GO" id="GO:0005829">
    <property type="term" value="C:cytosol"/>
    <property type="evidence" value="ECO:0007669"/>
    <property type="project" value="TreeGrafter"/>
</dbReference>
<dbReference type="GO" id="GO:0003677">
    <property type="term" value="F:DNA binding"/>
    <property type="evidence" value="ECO:0007669"/>
    <property type="project" value="UniProtKB-KW"/>
</dbReference>
<dbReference type="STRING" id="505317.OA57_04170"/>
<dbReference type="Pfam" id="PF00126">
    <property type="entry name" value="HTH_1"/>
    <property type="match status" value="1"/>
</dbReference>
<evidence type="ECO:0000256" key="2">
    <source>
        <dbReference type="ARBA" id="ARBA00023015"/>
    </source>
</evidence>
<dbReference type="SUPFAM" id="SSF46785">
    <property type="entry name" value="Winged helix' DNA-binding domain"/>
    <property type="match status" value="1"/>
</dbReference>
<dbReference type="InterPro" id="IPR000847">
    <property type="entry name" value="LysR_HTH_N"/>
</dbReference>
<dbReference type="RefSeq" id="WP_034613900.1">
    <property type="nucleotide sequence ID" value="NZ_JSUM01000005.1"/>
</dbReference>
<dbReference type="Proteomes" id="UP000030380">
    <property type="component" value="Unassembled WGS sequence"/>
</dbReference>
<evidence type="ECO:0000256" key="3">
    <source>
        <dbReference type="ARBA" id="ARBA00023125"/>
    </source>
</evidence>
<organism evidence="6 7">
    <name type="scientific">Chelonobacter oris</name>
    <dbReference type="NCBI Taxonomy" id="505317"/>
    <lineage>
        <taxon>Bacteria</taxon>
        <taxon>Pseudomonadati</taxon>
        <taxon>Pseudomonadota</taxon>
        <taxon>Gammaproteobacteria</taxon>
        <taxon>Pasteurellales</taxon>
        <taxon>Pasteurellaceae</taxon>
        <taxon>Chelonobacter</taxon>
    </lineage>
</organism>
<proteinExistence type="inferred from homology"/>
<dbReference type="EMBL" id="JSUM01000005">
    <property type="protein sequence ID" value="KGQ70904.1"/>
    <property type="molecule type" value="Genomic_DNA"/>
</dbReference>
<evidence type="ECO:0000313" key="6">
    <source>
        <dbReference type="EMBL" id="KGQ70904.1"/>
    </source>
</evidence>
<comment type="similarity">
    <text evidence="1">Belongs to the LysR transcriptional regulatory family.</text>
</comment>